<evidence type="ECO:0008006" key="2">
    <source>
        <dbReference type="Google" id="ProtNLM"/>
    </source>
</evidence>
<accession>X1GVK6</accession>
<dbReference type="InterPro" id="IPR050064">
    <property type="entry name" value="IGPS_HisA/HisF"/>
</dbReference>
<dbReference type="SUPFAM" id="SSF51366">
    <property type="entry name" value="Ribulose-phoshate binding barrel"/>
    <property type="match status" value="1"/>
</dbReference>
<reference evidence="1" key="1">
    <citation type="journal article" date="2014" name="Front. Microbiol.">
        <title>High frequency of phylogenetically diverse reductive dehalogenase-homologous genes in deep subseafloor sedimentary metagenomes.</title>
        <authorList>
            <person name="Kawai M."/>
            <person name="Futagami T."/>
            <person name="Toyoda A."/>
            <person name="Takaki Y."/>
            <person name="Nishi S."/>
            <person name="Hori S."/>
            <person name="Arai W."/>
            <person name="Tsubouchi T."/>
            <person name="Morono Y."/>
            <person name="Uchiyama I."/>
            <person name="Ito T."/>
            <person name="Fujiyama A."/>
            <person name="Inagaki F."/>
            <person name="Takami H."/>
        </authorList>
    </citation>
    <scope>NUCLEOTIDE SEQUENCE</scope>
    <source>
        <strain evidence="1">Expedition CK06-06</strain>
    </source>
</reference>
<dbReference type="GO" id="GO:0000105">
    <property type="term" value="P:L-histidine biosynthetic process"/>
    <property type="evidence" value="ECO:0007669"/>
    <property type="project" value="InterPro"/>
</dbReference>
<proteinExistence type="predicted"/>
<dbReference type="GO" id="GO:0000107">
    <property type="term" value="F:imidazoleglycerol-phosphate synthase activity"/>
    <property type="evidence" value="ECO:0007669"/>
    <property type="project" value="TreeGrafter"/>
</dbReference>
<dbReference type="InterPro" id="IPR006062">
    <property type="entry name" value="His_biosynth"/>
</dbReference>
<dbReference type="AlphaFoldDB" id="X1GVK6"/>
<dbReference type="PANTHER" id="PTHR21235">
    <property type="entry name" value="IMIDAZOLE GLYCEROL PHOSPHATE SYNTHASE SUBUNIT HISF/H IGP SYNTHASE SUBUNIT HISF/H"/>
    <property type="match status" value="1"/>
</dbReference>
<dbReference type="EMBL" id="BARU01020236">
    <property type="protein sequence ID" value="GAH61197.1"/>
    <property type="molecule type" value="Genomic_DNA"/>
</dbReference>
<dbReference type="Pfam" id="PF00977">
    <property type="entry name" value="His_biosynth"/>
    <property type="match status" value="1"/>
</dbReference>
<organism evidence="1">
    <name type="scientific">marine sediment metagenome</name>
    <dbReference type="NCBI Taxonomy" id="412755"/>
    <lineage>
        <taxon>unclassified sequences</taxon>
        <taxon>metagenomes</taxon>
        <taxon>ecological metagenomes</taxon>
    </lineage>
</organism>
<dbReference type="InterPro" id="IPR013785">
    <property type="entry name" value="Aldolase_TIM"/>
</dbReference>
<dbReference type="InterPro" id="IPR011060">
    <property type="entry name" value="RibuloseP-bd_barrel"/>
</dbReference>
<name>X1GVK6_9ZZZZ</name>
<comment type="caution">
    <text evidence="1">The sequence shown here is derived from an EMBL/GenBank/DDBJ whole genome shotgun (WGS) entry which is preliminary data.</text>
</comment>
<gene>
    <name evidence="1" type="ORF">S03H2_33258</name>
</gene>
<evidence type="ECO:0000313" key="1">
    <source>
        <dbReference type="EMBL" id="GAH61197.1"/>
    </source>
</evidence>
<protein>
    <recommendedName>
        <fullName evidence="2">Imidazole glycerol-phosphate synthase</fullName>
    </recommendedName>
</protein>
<dbReference type="PANTHER" id="PTHR21235:SF2">
    <property type="entry name" value="IMIDAZOLE GLYCEROL PHOSPHATE SYNTHASE HISHF"/>
    <property type="match status" value="1"/>
</dbReference>
<dbReference type="Gene3D" id="3.20.20.70">
    <property type="entry name" value="Aldolase class I"/>
    <property type="match status" value="1"/>
</dbReference>
<sequence length="123" mass="13468">MKEVKIIPCLDVKDGRVVKGVNFVNLRDARDPVEAAEAYCREGADELVFLDIFATVENRKTRLEWVKRVRDVTTIPFAVGGGIGSIEDMKALVDIGVDKVSINTAAVKNPDLIARAAKGIWQG</sequence>